<dbReference type="Proteomes" id="UP000051984">
    <property type="component" value="Unassembled WGS sequence"/>
</dbReference>
<dbReference type="eggNOG" id="ENOG502ZBRM">
    <property type="taxonomic scope" value="Bacteria"/>
</dbReference>
<comment type="caution">
    <text evidence="1">The sequence shown here is derived from an EMBL/GenBank/DDBJ whole genome shotgun (WGS) entry which is preliminary data.</text>
</comment>
<evidence type="ECO:0000313" key="1">
    <source>
        <dbReference type="EMBL" id="KRK10094.1"/>
    </source>
</evidence>
<dbReference type="PATRIC" id="fig|1423816.3.peg.1987"/>
<dbReference type="EMBL" id="AZCT01000025">
    <property type="protein sequence ID" value="KRK10094.1"/>
    <property type="molecule type" value="Genomic_DNA"/>
</dbReference>
<dbReference type="AlphaFoldDB" id="A0A0R1EMH5"/>
<protein>
    <recommendedName>
        <fullName evidence="3">Accessory Sec system protein Asp1</fullName>
    </recommendedName>
</protein>
<evidence type="ECO:0000313" key="2">
    <source>
        <dbReference type="Proteomes" id="UP000051984"/>
    </source>
</evidence>
<name>A0A0R1EMH5_LACZE</name>
<proteinExistence type="predicted"/>
<dbReference type="GO" id="GO:0015031">
    <property type="term" value="P:protein transport"/>
    <property type="evidence" value="ECO:0007669"/>
    <property type="project" value="InterPro"/>
</dbReference>
<gene>
    <name evidence="1" type="ORF">FD51_GL001913</name>
</gene>
<reference evidence="1 2" key="1">
    <citation type="journal article" date="2015" name="Genome Announc.">
        <title>Expanding the biotechnology potential of lactobacilli through comparative genomics of 213 strains and associated genera.</title>
        <authorList>
            <person name="Sun Z."/>
            <person name="Harris H.M."/>
            <person name="McCann A."/>
            <person name="Guo C."/>
            <person name="Argimon S."/>
            <person name="Zhang W."/>
            <person name="Yang X."/>
            <person name="Jeffery I.B."/>
            <person name="Cooney J.C."/>
            <person name="Kagawa T.F."/>
            <person name="Liu W."/>
            <person name="Song Y."/>
            <person name="Salvetti E."/>
            <person name="Wrobel A."/>
            <person name="Rasinkangas P."/>
            <person name="Parkhill J."/>
            <person name="Rea M.C."/>
            <person name="O'Sullivan O."/>
            <person name="Ritari J."/>
            <person name="Douillard F.P."/>
            <person name="Paul Ross R."/>
            <person name="Yang R."/>
            <person name="Briner A.E."/>
            <person name="Felis G.E."/>
            <person name="de Vos W.M."/>
            <person name="Barrangou R."/>
            <person name="Klaenhammer T.R."/>
            <person name="Caufield P.W."/>
            <person name="Cui Y."/>
            <person name="Zhang H."/>
            <person name="O'Toole P.W."/>
        </authorList>
    </citation>
    <scope>NUCLEOTIDE SEQUENCE [LARGE SCALE GENOMIC DNA]</scope>
    <source>
        <strain evidence="1 2">DSM 20178</strain>
    </source>
</reference>
<dbReference type="NCBIfam" id="TIGR03713">
    <property type="entry name" value="acc_sec_asp1"/>
    <property type="match status" value="1"/>
</dbReference>
<dbReference type="InterPro" id="IPR022372">
    <property type="entry name" value="Accessory_SS_Asp1"/>
</dbReference>
<accession>A0A0R1EMH5</accession>
<dbReference type="Pfam" id="PF16993">
    <property type="entry name" value="Asp1"/>
    <property type="match status" value="2"/>
</dbReference>
<organism evidence="1 2">
    <name type="scientific">Lacticaseibacillus zeae DSM 20178 = KCTC 3804</name>
    <dbReference type="NCBI Taxonomy" id="1423816"/>
    <lineage>
        <taxon>Bacteria</taxon>
        <taxon>Bacillati</taxon>
        <taxon>Bacillota</taxon>
        <taxon>Bacilli</taxon>
        <taxon>Lactobacillales</taxon>
        <taxon>Lactobacillaceae</taxon>
        <taxon>Lacticaseibacillus</taxon>
    </lineage>
</organism>
<evidence type="ECO:0008006" key="3">
    <source>
        <dbReference type="Google" id="ProtNLM"/>
    </source>
</evidence>
<sequence length="545" mass="61759">MLYLLPNWPQTPKLLEEESMVNLAHLFSAHDQPFELLFLRPEPWLRRTLKENDLLSERWWSVFDAIQDVPFQAGQPVDLEDLGMPEDVERIFSQSQVTLNRQDELYAVIKTFKTGFILSVEFPEGAIGKEERVYDDRGFWSYSRFFDAQGKIIRRVWYDLTGSIVMTEEASGQVKIGTQAARRFKQHQYANLDQVILEKLNEHLTLAADPHIVAMAGMAQPMLKAIMADYPVTMLVEEHLAKQERQSVRAVAEQATEIISPTDHYAEQLKKQLGTGADQKIQVIPPYATSLALGVSNETDQTTVMWYVNQLNAERLAVVFPQLLAMLSKENRRRLVVVADNDDQVTHLQQLAINFFANLQGISPDSGMFAEITKTIQKWQDDQAHAGDNVTVENAQMPLPPAQTDSAADQAANQKALKIQQTAFQVFQILTHLHYAVDPEVGQLKQWLHSSRLLVDLGDQPNLLLQIGAISVAIPQINRHETGYVQNGVNGRIIDQDRALADALSGYLDQLSAWNRTVVANVKLIDQHDDDQLMRLWKKVLTHGR</sequence>
<dbReference type="RefSeq" id="WP_010489054.1">
    <property type="nucleotide sequence ID" value="NZ_AZCT01000025.1"/>
</dbReference>